<sequence length="258" mass="29371">MKQAPAIAEELASNNIGMCGTVSSRRKGMPKGLTKEQLPLRKGDEPVFMRKGKMVACAWNDTKRLTMLSTLHGSTCVRKHIRTKHTPSGFREINRPVCVDVYNSFMGGVDTADQRMKTYLFPHRSRKWYSRIFNAILSISMVNAHIIYCHCTAAPHKTLKVFVQDVVTALLEGHSWKETNKGRKSSSLGDLPGRLTECHFIRKTDAYPDCVVCSDRTRPKGRRQTPYECKQCDVALCAVPCFERYHTIKDYKKCHLDE</sequence>
<dbReference type="PANTHER" id="PTHR46599">
    <property type="entry name" value="PIGGYBAC TRANSPOSABLE ELEMENT-DERIVED PROTEIN 4"/>
    <property type="match status" value="1"/>
</dbReference>
<dbReference type="Pfam" id="PF13843">
    <property type="entry name" value="DDE_Tnp_1_7"/>
    <property type="match status" value="1"/>
</dbReference>
<dbReference type="PANTHER" id="PTHR46599:SF3">
    <property type="entry name" value="PIGGYBAC TRANSPOSABLE ELEMENT-DERIVED PROTEIN 4"/>
    <property type="match status" value="1"/>
</dbReference>
<dbReference type="Pfam" id="PF13842">
    <property type="entry name" value="zf-Tnp_2"/>
    <property type="match status" value="1"/>
</dbReference>
<protein>
    <recommendedName>
        <fullName evidence="5">PiggyBac transposable element-derived protein domain-containing protein</fullName>
    </recommendedName>
</protein>
<feature type="domain" description="PiggyBac transposable element-derived protein 4 C-terminal zinc-finger" evidence="1">
    <location>
        <begin position="203"/>
        <end position="246"/>
    </location>
</feature>
<organism evidence="3 4">
    <name type="scientific">Coilia grayii</name>
    <name type="common">Gray's grenadier anchovy</name>
    <dbReference type="NCBI Taxonomy" id="363190"/>
    <lineage>
        <taxon>Eukaryota</taxon>
        <taxon>Metazoa</taxon>
        <taxon>Chordata</taxon>
        <taxon>Craniata</taxon>
        <taxon>Vertebrata</taxon>
        <taxon>Euteleostomi</taxon>
        <taxon>Actinopterygii</taxon>
        <taxon>Neopterygii</taxon>
        <taxon>Teleostei</taxon>
        <taxon>Clupei</taxon>
        <taxon>Clupeiformes</taxon>
        <taxon>Clupeoidei</taxon>
        <taxon>Engraulidae</taxon>
        <taxon>Coilinae</taxon>
        <taxon>Coilia</taxon>
    </lineage>
</organism>
<dbReference type="InterPro" id="IPR029526">
    <property type="entry name" value="PGBD"/>
</dbReference>
<dbReference type="InterPro" id="IPR032718">
    <property type="entry name" value="PGBD4_Znf_C"/>
</dbReference>
<gene>
    <name evidence="3" type="ORF">ACEWY4_008417</name>
</gene>
<accession>A0ABD1KAS5</accession>
<feature type="domain" description="PiggyBac transposable element-derived protein" evidence="2">
    <location>
        <begin position="6"/>
        <end position="145"/>
    </location>
</feature>
<evidence type="ECO:0000259" key="1">
    <source>
        <dbReference type="Pfam" id="PF13842"/>
    </source>
</evidence>
<evidence type="ECO:0008006" key="5">
    <source>
        <dbReference type="Google" id="ProtNLM"/>
    </source>
</evidence>
<reference evidence="3 4" key="1">
    <citation type="submission" date="2024-09" db="EMBL/GenBank/DDBJ databases">
        <title>A chromosome-level genome assembly of Gray's grenadier anchovy, Coilia grayii.</title>
        <authorList>
            <person name="Fu Z."/>
        </authorList>
    </citation>
    <scope>NUCLEOTIDE SEQUENCE [LARGE SCALE GENOMIC DNA]</scope>
    <source>
        <strain evidence="3">G4</strain>
        <tissue evidence="3">Muscle</tissue>
    </source>
</reference>
<name>A0ABD1KAS5_9TELE</name>
<dbReference type="Proteomes" id="UP001591681">
    <property type="component" value="Unassembled WGS sequence"/>
</dbReference>
<dbReference type="EMBL" id="JBHFQA010000007">
    <property type="protein sequence ID" value="KAL2096269.1"/>
    <property type="molecule type" value="Genomic_DNA"/>
</dbReference>
<keyword evidence="4" id="KW-1185">Reference proteome</keyword>
<evidence type="ECO:0000313" key="4">
    <source>
        <dbReference type="Proteomes" id="UP001591681"/>
    </source>
</evidence>
<dbReference type="AlphaFoldDB" id="A0ABD1KAS5"/>
<evidence type="ECO:0000313" key="3">
    <source>
        <dbReference type="EMBL" id="KAL2096269.1"/>
    </source>
</evidence>
<proteinExistence type="predicted"/>
<evidence type="ECO:0000259" key="2">
    <source>
        <dbReference type="Pfam" id="PF13843"/>
    </source>
</evidence>
<comment type="caution">
    <text evidence="3">The sequence shown here is derived from an EMBL/GenBank/DDBJ whole genome shotgun (WGS) entry which is preliminary data.</text>
</comment>